<dbReference type="Gene3D" id="3.30.70.1440">
    <property type="entry name" value="Multidrug efflux transporter AcrB pore domain"/>
    <property type="match status" value="1"/>
</dbReference>
<dbReference type="RefSeq" id="WP_183669728.1">
    <property type="nucleotide sequence ID" value="NZ_BMPB01000002.1"/>
</dbReference>
<dbReference type="InterPro" id="IPR001036">
    <property type="entry name" value="Acrflvin-R"/>
</dbReference>
<keyword evidence="3" id="KW-1185">Reference proteome</keyword>
<accession>A0ABR6KJ32</accession>
<dbReference type="InterPro" id="IPR027463">
    <property type="entry name" value="AcrB_DN_DC_subdom"/>
</dbReference>
<keyword evidence="1" id="KW-0472">Membrane</keyword>
<feature type="transmembrane region" description="Helical" evidence="1">
    <location>
        <begin position="1080"/>
        <end position="1099"/>
    </location>
</feature>
<feature type="transmembrane region" description="Helical" evidence="1">
    <location>
        <begin position="507"/>
        <end position="528"/>
    </location>
</feature>
<keyword evidence="1" id="KW-0812">Transmembrane</keyword>
<dbReference type="PANTHER" id="PTHR32063">
    <property type="match status" value="1"/>
</dbReference>
<dbReference type="SUPFAM" id="SSF82866">
    <property type="entry name" value="Multidrug efflux transporter AcrB transmembrane domain"/>
    <property type="match status" value="2"/>
</dbReference>
<organism evidence="2 3">
    <name type="scientific">Parabacteroides faecis</name>
    <dbReference type="NCBI Taxonomy" id="1217282"/>
    <lineage>
        <taxon>Bacteria</taxon>
        <taxon>Pseudomonadati</taxon>
        <taxon>Bacteroidota</taxon>
        <taxon>Bacteroidia</taxon>
        <taxon>Bacteroidales</taxon>
        <taxon>Tannerellaceae</taxon>
        <taxon>Parabacteroides</taxon>
    </lineage>
</organism>
<feature type="transmembrane region" description="Helical" evidence="1">
    <location>
        <begin position="612"/>
        <end position="637"/>
    </location>
</feature>
<feature type="transmembrane region" description="Helical" evidence="1">
    <location>
        <begin position="367"/>
        <end position="384"/>
    </location>
</feature>
<dbReference type="Gene3D" id="1.20.1640.10">
    <property type="entry name" value="Multidrug efflux transporter AcrB transmembrane domain"/>
    <property type="match status" value="3"/>
</dbReference>
<dbReference type="SUPFAM" id="SSF82693">
    <property type="entry name" value="Multidrug efflux transporter AcrB pore domain, PN1, PN2, PC1 and PC2 subdomains"/>
    <property type="match status" value="2"/>
</dbReference>
<feature type="transmembrane region" description="Helical" evidence="1">
    <location>
        <begin position="649"/>
        <end position="669"/>
    </location>
</feature>
<dbReference type="SUPFAM" id="SSF82714">
    <property type="entry name" value="Multidrug efflux transporter AcrB TolC docking domain, DN and DC subdomains"/>
    <property type="match status" value="2"/>
</dbReference>
<proteinExistence type="predicted"/>
<dbReference type="Gene3D" id="3.30.70.1430">
    <property type="entry name" value="Multidrug efflux transporter AcrB pore domain"/>
    <property type="match status" value="2"/>
</dbReference>
<protein>
    <submittedName>
        <fullName evidence="2">Cu(I)/Ag(I) efflux system membrane protein CusA/SilA</fullName>
    </submittedName>
</protein>
<feature type="transmembrane region" description="Helical" evidence="1">
    <location>
        <begin position="416"/>
        <end position="441"/>
    </location>
</feature>
<feature type="transmembrane region" description="Helical" evidence="1">
    <location>
        <begin position="582"/>
        <end position="600"/>
    </location>
</feature>
<reference evidence="2 3" key="1">
    <citation type="submission" date="2020-08" db="EMBL/GenBank/DDBJ databases">
        <title>Genomic Encyclopedia of Type Strains, Phase IV (KMG-IV): sequencing the most valuable type-strain genomes for metagenomic binning, comparative biology and taxonomic classification.</title>
        <authorList>
            <person name="Goeker M."/>
        </authorList>
    </citation>
    <scope>NUCLEOTIDE SEQUENCE [LARGE SCALE GENOMIC DNA]</scope>
    <source>
        <strain evidence="2 3">DSM 102983</strain>
    </source>
</reference>
<feature type="transmembrane region" description="Helical" evidence="1">
    <location>
        <begin position="1148"/>
        <end position="1167"/>
    </location>
</feature>
<evidence type="ECO:0000313" key="2">
    <source>
        <dbReference type="EMBL" id="MBB4621445.1"/>
    </source>
</evidence>
<dbReference type="Gene3D" id="3.30.70.1320">
    <property type="entry name" value="Multidrug efflux transporter AcrB pore domain like"/>
    <property type="match status" value="1"/>
</dbReference>
<comment type="caution">
    <text evidence="2">The sequence shown here is derived from an EMBL/GenBank/DDBJ whole genome shotgun (WGS) entry which is preliminary data.</text>
</comment>
<feature type="transmembrane region" description="Helical" evidence="1">
    <location>
        <begin position="1105"/>
        <end position="1127"/>
    </location>
</feature>
<sequence length="1283" mass="142088">MLNKIIRYFLENRVVTMLLLILVVVWGISTSPFNWHGGIIPRNPIPVDAIPDIGDNQQIVATEWMGRSPKDIQDQITYPLTTSLLGIPGVKSIRSSSMFGMSFIYIIFDDDIEFYWSRSRILEKLNSLPPGTLPEGVQPALGPDATALGQIYWYTLEGRNPETGKPTGGWNAEELRTIQDFYVKYSLSAAEGVSEVASAGGFVKEYQIELNPDAMRAFNISVMDIMNAVKKSNLDIGAETMEINKVEYLIRGLGYIKDVSDLEKAVITVRDGVPVRISDVAFVNIGPGTRRGGLDKEGIEAVGGVVIARYGANPLEVIDNVKTKIKEIEAGLPQKTLEDGTVSKVSVVPFYDRTGLIKETIGTLETSLSHEILICIIVIIVLVLNLRASVIIASMLPIAVLATFIIMKYTGIEANIVALSGIAIAIGVMVDVGVVFVESIIRYMEMPENKGIRSGKAFVNLIYKAVSEVSGAITTAMITTIVSFLPVFAMEAQEGKMFSPLAYTKTYALASSFILGLILLPTLSYLLFSVRINSKIIRKITNYLLVATGTVLMIIYGSVPALGLTAVGLNNLFASYWKNPKMATYINIGITLLVAVYYLSEEWLPMGPQAGLSANILFVAACIIIILSLLWILVIYYERILRWCLNHRWQFMIVPAATIVFGFMIWMGFNRTFGLVASGFETLGWKDFRQTAFWEKASAEFPGIGEEFMPSLNEGSFLLMPTSMPHTGVAQNLDYIEALDKRLAAIPEVETAIGKWGRVNSALDPAPAQMFENTINYRPEYILNEDGGRERFKVNRQGEYLLKDGSTYNPADGFRLIPKDSLIPDRKGDYFRQWRPEIKNTNDIWQQIVNVTHLPGLTSAPKLQPIEARLVMLSTGMRAPMGLKIYGPDLETIEQSGKAIEQALKEVPSVIPSSVFYDRAVGAPYLEIKLNRDNMARYGVNVEDLQEILGAAVGGMVLTTTVEGRERFPVRLRYARELRDNPEALSMLLVPTATGAQIPLKELADIDYTRGAQMIQSENTFLVGYVIFDKPSGKAEVDVVKEATRILDQKIKDGELTLAKGVSYKFAGNYEQQERATQRLAIVVPLALLIVLLVLYFQFKTVTASLIHFSGVFVAFAGGFILLWLYGQDWFMNFSVGGENMRDLFQMHTINLSVAVWVGFIALFGVATDDGVLMGTYIHQTFLQQNPTTKEAIREAVVTAGLKRVRPAAMTTATTLIALLPVLTSTGKGADIMVPMAIPTFGGMLIQSMTMFVVPVLQCWWREGAIKKEQKKQNLQNNRNDEK</sequence>
<feature type="transmembrane region" description="Helical" evidence="1">
    <location>
        <begin position="461"/>
        <end position="487"/>
    </location>
</feature>
<evidence type="ECO:0000256" key="1">
    <source>
        <dbReference type="SAM" id="Phobius"/>
    </source>
</evidence>
<evidence type="ECO:0000313" key="3">
    <source>
        <dbReference type="Proteomes" id="UP000533637"/>
    </source>
</evidence>
<dbReference type="Pfam" id="PF00873">
    <property type="entry name" value="ACR_tran"/>
    <property type="match status" value="3"/>
</dbReference>
<dbReference type="Proteomes" id="UP000533637">
    <property type="component" value="Unassembled WGS sequence"/>
</dbReference>
<dbReference type="EMBL" id="JACHOC010000002">
    <property type="protein sequence ID" value="MBB4621445.1"/>
    <property type="molecule type" value="Genomic_DNA"/>
</dbReference>
<feature type="transmembrane region" description="Helical" evidence="1">
    <location>
        <begin position="540"/>
        <end position="562"/>
    </location>
</feature>
<dbReference type="PANTHER" id="PTHR32063:SF19">
    <property type="entry name" value="CATION EFFLUX SYSTEM PROTEIN CUSA"/>
    <property type="match status" value="1"/>
</dbReference>
<feature type="transmembrane region" description="Helical" evidence="1">
    <location>
        <begin position="391"/>
        <end position="410"/>
    </location>
</feature>
<keyword evidence="1" id="KW-1133">Transmembrane helix</keyword>
<gene>
    <name evidence="2" type="ORF">GGQ57_001339</name>
</gene>
<dbReference type="Gene3D" id="3.30.2090.10">
    <property type="entry name" value="Multidrug efflux transporter AcrB TolC docking domain, DN and DC subdomains"/>
    <property type="match status" value="2"/>
</dbReference>
<name>A0ABR6KJ32_9BACT</name>
<feature type="transmembrane region" description="Helical" evidence="1">
    <location>
        <begin position="1241"/>
        <end position="1261"/>
    </location>
</feature>
<dbReference type="PRINTS" id="PR00702">
    <property type="entry name" value="ACRIFLAVINRP"/>
</dbReference>